<evidence type="ECO:0000256" key="2">
    <source>
        <dbReference type="SAM" id="SignalP"/>
    </source>
</evidence>
<dbReference type="PANTHER" id="PTHR36302:SF1">
    <property type="entry name" value="COPPER CHAPERONE PCU(A)C"/>
    <property type="match status" value="1"/>
</dbReference>
<evidence type="ECO:0000256" key="1">
    <source>
        <dbReference type="SAM" id="MobiDB-lite"/>
    </source>
</evidence>
<dbReference type="InterPro" id="IPR058248">
    <property type="entry name" value="Lxx211020-like"/>
</dbReference>
<dbReference type="EMBL" id="CVQV01000011">
    <property type="protein sequence ID" value="CRK76071.1"/>
    <property type="molecule type" value="Genomic_DNA"/>
</dbReference>
<dbReference type="RefSeq" id="WP_048599479.1">
    <property type="nucleotide sequence ID" value="NZ_CBFHGK010000007.1"/>
</dbReference>
<name>A0A0U1NMW3_9RHOB</name>
<dbReference type="OrthoDB" id="9796962at2"/>
<dbReference type="SUPFAM" id="SSF110087">
    <property type="entry name" value="DR1885-like metal-binding protein"/>
    <property type="match status" value="1"/>
</dbReference>
<feature type="signal peptide" evidence="2">
    <location>
        <begin position="1"/>
        <end position="17"/>
    </location>
</feature>
<feature type="chain" id="PRO_5006712164" description="Copper chaperone PCu(A)C" evidence="2">
    <location>
        <begin position="18"/>
        <end position="157"/>
    </location>
</feature>
<proteinExistence type="predicted"/>
<dbReference type="AlphaFoldDB" id="A0A0U1NMW3"/>
<gene>
    <name evidence="3" type="ORF">NIG5292_02128</name>
</gene>
<evidence type="ECO:0000313" key="4">
    <source>
        <dbReference type="Proteomes" id="UP000048949"/>
    </source>
</evidence>
<keyword evidence="2" id="KW-0732">Signal</keyword>
<dbReference type="InterPro" id="IPR007410">
    <property type="entry name" value="LpqE-like"/>
</dbReference>
<feature type="region of interest" description="Disordered" evidence="1">
    <location>
        <begin position="138"/>
        <end position="157"/>
    </location>
</feature>
<accession>A0A0U1NMW3</accession>
<dbReference type="Gene3D" id="2.60.40.1890">
    <property type="entry name" value="PCu(A)C copper chaperone"/>
    <property type="match status" value="1"/>
</dbReference>
<dbReference type="STRING" id="282199.GCA_001049735_02127"/>
<dbReference type="Pfam" id="PF04314">
    <property type="entry name" value="PCuAC"/>
    <property type="match status" value="1"/>
</dbReference>
<dbReference type="PANTHER" id="PTHR36302">
    <property type="entry name" value="BLR7088 PROTEIN"/>
    <property type="match status" value="1"/>
</dbReference>
<dbReference type="Proteomes" id="UP000048949">
    <property type="component" value="Unassembled WGS sequence"/>
</dbReference>
<reference evidence="3 4" key="1">
    <citation type="submission" date="2015-04" db="EMBL/GenBank/DDBJ databases">
        <authorList>
            <person name="Syromyatnikov M.Y."/>
            <person name="Popov V.N."/>
        </authorList>
    </citation>
    <scope>NUCLEOTIDE SEQUENCE [LARGE SCALE GENOMIC DNA]</scope>
    <source>
        <strain evidence="3 4">CECT 5292</strain>
    </source>
</reference>
<protein>
    <recommendedName>
        <fullName evidence="5">Copper chaperone PCu(A)C</fullName>
    </recommendedName>
</protein>
<keyword evidence="4" id="KW-1185">Reference proteome</keyword>
<organism evidence="3 4">
    <name type="scientific">Nereida ignava</name>
    <dbReference type="NCBI Taxonomy" id="282199"/>
    <lineage>
        <taxon>Bacteria</taxon>
        <taxon>Pseudomonadati</taxon>
        <taxon>Pseudomonadota</taxon>
        <taxon>Alphaproteobacteria</taxon>
        <taxon>Rhodobacterales</taxon>
        <taxon>Roseobacteraceae</taxon>
        <taxon>Nereida</taxon>
    </lineage>
</organism>
<dbReference type="InterPro" id="IPR036182">
    <property type="entry name" value="PCuAC_sf"/>
</dbReference>
<evidence type="ECO:0008006" key="5">
    <source>
        <dbReference type="Google" id="ProtNLM"/>
    </source>
</evidence>
<sequence length="157" mass="16880">MKKILLTTALLSVMATASHPHMMIEDAYALAASPNAKAGAAFMEITNHSETADRLVAASSDVAARVELHTHIEKDGVMRMTELEDGIPFEADETVLLKRGGMHVMFMGLNRSLNDGDLVEVTLSFENAGDVTIEVPVDLNRKPDPNAHGAGHSGHNH</sequence>
<evidence type="ECO:0000313" key="3">
    <source>
        <dbReference type="EMBL" id="CRK76071.1"/>
    </source>
</evidence>